<gene>
    <name evidence="7" type="primary">nadE</name>
    <name evidence="11" type="ORF">HMPREF9470_04454</name>
</gene>
<dbReference type="GO" id="GO:0003952">
    <property type="term" value="F:NAD+ synthase (glutamine-hydrolyzing) activity"/>
    <property type="evidence" value="ECO:0007669"/>
    <property type="project" value="UniProtKB-UniRule"/>
</dbReference>
<dbReference type="SUPFAM" id="SSF56317">
    <property type="entry name" value="Carbon-nitrogen hydrolase"/>
    <property type="match status" value="1"/>
</dbReference>
<dbReference type="HAMAP" id="MF_02090">
    <property type="entry name" value="NadE_glutamine_dep"/>
    <property type="match status" value="1"/>
</dbReference>
<accession>A0A0J9BV57</accession>
<dbReference type="CDD" id="cd07570">
    <property type="entry name" value="GAT_Gln-NAD-synth"/>
    <property type="match status" value="1"/>
</dbReference>
<dbReference type="Gene3D" id="1.10.10.1140">
    <property type="entry name" value="Glutamine-dependent NAD+ synthetase, C-terminal domain"/>
    <property type="match status" value="1"/>
</dbReference>
<protein>
    <recommendedName>
        <fullName evidence="7 8">Glutamine-dependent NAD(+) synthetase</fullName>
        <ecNumber evidence="7 8">6.3.5.1</ecNumber>
    </recommendedName>
    <alternativeName>
        <fullName evidence="7 8">NAD(+) synthase [glutamine-hydrolyzing]</fullName>
    </alternativeName>
</protein>
<dbReference type="NCBIfam" id="TIGR00552">
    <property type="entry name" value="nadE"/>
    <property type="match status" value="1"/>
</dbReference>
<feature type="binding site" evidence="7">
    <location>
        <position position="619"/>
    </location>
    <ligand>
        <name>deamido-NAD(+)</name>
        <dbReference type="ChEBI" id="CHEBI:58437"/>
        <note>ligand shared between two neighboring subunits</note>
    </ligand>
</feature>
<proteinExistence type="inferred from homology"/>
<reference evidence="11 12" key="1">
    <citation type="submission" date="2011-04" db="EMBL/GenBank/DDBJ databases">
        <title>The Genome Sequence of Clostridium citroniae WAL-19142.</title>
        <authorList>
            <consortium name="The Broad Institute Genome Sequencing Platform"/>
            <person name="Earl A."/>
            <person name="Ward D."/>
            <person name="Feldgarden M."/>
            <person name="Gevers D."/>
            <person name="Warren Y.A."/>
            <person name="Tyrrell K.L."/>
            <person name="Citron D.M."/>
            <person name="Goldstein E.J."/>
            <person name="Daigneault M."/>
            <person name="Allen-Vercoe E."/>
            <person name="Young S.K."/>
            <person name="Zeng Q."/>
            <person name="Gargeya S."/>
            <person name="Fitzgerald M."/>
            <person name="Haas B."/>
            <person name="Abouelleil A."/>
            <person name="Alvarado L."/>
            <person name="Arachchi H.M."/>
            <person name="Berlin A."/>
            <person name="Brown A."/>
            <person name="Chapman S.B."/>
            <person name="Chen Z."/>
            <person name="Dunbar C."/>
            <person name="Freedman E."/>
            <person name="Gearin G."/>
            <person name="Gellesch M."/>
            <person name="Goldberg J."/>
            <person name="Griggs A."/>
            <person name="Gujja S."/>
            <person name="Heilman E.R."/>
            <person name="Heiman D."/>
            <person name="Howarth C."/>
            <person name="Larson L."/>
            <person name="Lui A."/>
            <person name="MacDonald P.J."/>
            <person name="Mehta T."/>
            <person name="Montmayeur A."/>
            <person name="Murphy C."/>
            <person name="Neiman D."/>
            <person name="Pearson M."/>
            <person name="Priest M."/>
            <person name="Roberts A."/>
            <person name="Saif S."/>
            <person name="Shea T."/>
            <person name="Shenoy N."/>
            <person name="Sisk P."/>
            <person name="Stolte C."/>
            <person name="Sykes S."/>
            <person name="White J."/>
            <person name="Yandava C."/>
            <person name="Wortman J."/>
            <person name="Nusbaum C."/>
            <person name="Birren B."/>
        </authorList>
    </citation>
    <scope>NUCLEOTIDE SEQUENCE [LARGE SCALE GENOMIC DNA]</scope>
    <source>
        <strain evidence="11 12">WAL-19142</strain>
    </source>
</reference>
<dbReference type="InterPro" id="IPR041856">
    <property type="entry name" value="NAD+_synth_C"/>
</dbReference>
<dbReference type="RefSeq" id="WP_048930737.1">
    <property type="nucleotide sequence ID" value="NZ_KQ235882.1"/>
</dbReference>
<keyword evidence="6 7" id="KW-0520">NAD</keyword>
<evidence type="ECO:0000256" key="2">
    <source>
        <dbReference type="ARBA" id="ARBA00007145"/>
    </source>
</evidence>
<dbReference type="PANTHER" id="PTHR23090:SF9">
    <property type="entry name" value="GLUTAMINE-DEPENDENT NAD(+) SYNTHETASE"/>
    <property type="match status" value="1"/>
</dbReference>
<evidence type="ECO:0000256" key="3">
    <source>
        <dbReference type="ARBA" id="ARBA00022598"/>
    </source>
</evidence>
<feature type="active site" description="Proton acceptor; for glutaminase activity" evidence="7">
    <location>
        <position position="46"/>
    </location>
</feature>
<keyword evidence="4 7" id="KW-0547">Nucleotide-binding</keyword>
<evidence type="ECO:0000256" key="1">
    <source>
        <dbReference type="ARBA" id="ARBA00005188"/>
    </source>
</evidence>
<comment type="pathway">
    <text evidence="1 7 8">Cofactor biosynthesis; NAD(+) biosynthesis; NAD(+) from deamido-NAD(+) (L-Gln route): step 1/1.</text>
</comment>
<feature type="binding site" evidence="7">
    <location>
        <begin position="372"/>
        <end position="379"/>
    </location>
    <ligand>
        <name>ATP</name>
        <dbReference type="ChEBI" id="CHEBI:30616"/>
    </ligand>
</feature>
<dbReference type="PANTHER" id="PTHR23090">
    <property type="entry name" value="NH 3 /GLUTAMINE-DEPENDENT NAD + SYNTHETASE"/>
    <property type="match status" value="1"/>
</dbReference>
<keyword evidence="3 7" id="KW-0436">Ligase</keyword>
<dbReference type="OrthoDB" id="9803818at2"/>
<evidence type="ECO:0000256" key="8">
    <source>
        <dbReference type="PIRNR" id="PIRNR006630"/>
    </source>
</evidence>
<feature type="active site" description="For glutaminase activity" evidence="7">
    <location>
        <position position="115"/>
    </location>
</feature>
<dbReference type="Pfam" id="PF00795">
    <property type="entry name" value="CN_hydrolase"/>
    <property type="match status" value="1"/>
</dbReference>
<dbReference type="Pfam" id="PF02540">
    <property type="entry name" value="NAD_synthase"/>
    <property type="match status" value="1"/>
</dbReference>
<dbReference type="UniPathway" id="UPA00253">
    <property type="reaction ID" value="UER00334"/>
</dbReference>
<dbReference type="GO" id="GO:0005524">
    <property type="term" value="F:ATP binding"/>
    <property type="evidence" value="ECO:0007669"/>
    <property type="project" value="UniProtKB-UniRule"/>
</dbReference>
<dbReference type="NCBIfam" id="NF002730">
    <property type="entry name" value="PRK02628.1"/>
    <property type="match status" value="1"/>
</dbReference>
<dbReference type="PATRIC" id="fig|742734.4.peg.4775"/>
<feature type="binding site" evidence="7">
    <location>
        <position position="197"/>
    </location>
    <ligand>
        <name>L-glutamine</name>
        <dbReference type="ChEBI" id="CHEBI:58359"/>
    </ligand>
</feature>
<feature type="binding site" evidence="7">
    <location>
        <begin position="492"/>
        <end position="495"/>
    </location>
    <ligand>
        <name>deamido-NAD(+)</name>
        <dbReference type="ChEBI" id="CHEBI:58437"/>
        <note>ligand shared between two neighboring subunits</note>
    </ligand>
</feature>
<comment type="function">
    <text evidence="7">Catalyzes the ATP-dependent amidation of deamido-NAD to form NAD. Uses L-glutamine as a nitrogen source.</text>
</comment>
<dbReference type="GeneID" id="93163796"/>
<dbReference type="PIRSF" id="PIRSF006630">
    <property type="entry name" value="NADS_GAT"/>
    <property type="match status" value="1"/>
</dbReference>
<dbReference type="EC" id="6.3.5.1" evidence="7 8"/>
<dbReference type="Proteomes" id="UP000037392">
    <property type="component" value="Unassembled WGS sequence"/>
</dbReference>
<dbReference type="InterPro" id="IPR014729">
    <property type="entry name" value="Rossmann-like_a/b/a_fold"/>
</dbReference>
<comment type="similarity">
    <text evidence="9">Belongs to the NAD synthetase family.</text>
</comment>
<dbReference type="InterPro" id="IPR036526">
    <property type="entry name" value="C-N_Hydrolase_sf"/>
</dbReference>
<dbReference type="CDD" id="cd00553">
    <property type="entry name" value="NAD_synthase"/>
    <property type="match status" value="1"/>
</dbReference>
<feature type="active site" description="Nucleophile; for glutaminase activity" evidence="7">
    <location>
        <position position="170"/>
    </location>
</feature>
<comment type="similarity">
    <text evidence="2 7 8">In the C-terminal section; belongs to the NAD synthetase family.</text>
</comment>
<dbReference type="GO" id="GO:0008795">
    <property type="term" value="F:NAD+ synthase activity"/>
    <property type="evidence" value="ECO:0007669"/>
    <property type="project" value="UniProtKB-UniRule"/>
</dbReference>
<dbReference type="GO" id="GO:0009435">
    <property type="term" value="P:NAD+ biosynthetic process"/>
    <property type="evidence" value="ECO:0007669"/>
    <property type="project" value="UniProtKB-UniRule"/>
</dbReference>
<feature type="binding site" evidence="7">
    <location>
        <position position="121"/>
    </location>
    <ligand>
        <name>L-glutamine</name>
        <dbReference type="ChEBI" id="CHEBI:58359"/>
    </ligand>
</feature>
<dbReference type="InterPro" id="IPR003010">
    <property type="entry name" value="C-N_Hydrolase"/>
</dbReference>
<dbReference type="GO" id="GO:0004359">
    <property type="term" value="F:glutaminase activity"/>
    <property type="evidence" value="ECO:0007669"/>
    <property type="project" value="InterPro"/>
</dbReference>
<dbReference type="InterPro" id="IPR022310">
    <property type="entry name" value="NAD/GMP_synthase"/>
</dbReference>
<feature type="binding site" evidence="7">
    <location>
        <position position="203"/>
    </location>
    <ligand>
        <name>L-glutamine</name>
        <dbReference type="ChEBI" id="CHEBI:58359"/>
    </ligand>
</feature>
<dbReference type="InterPro" id="IPR003694">
    <property type="entry name" value="NAD_synthase"/>
</dbReference>
<dbReference type="PROSITE" id="PS50263">
    <property type="entry name" value="CN_HYDROLASE"/>
    <property type="match status" value="1"/>
</dbReference>
<evidence type="ECO:0000256" key="6">
    <source>
        <dbReference type="ARBA" id="ARBA00023027"/>
    </source>
</evidence>
<dbReference type="GO" id="GO:0005737">
    <property type="term" value="C:cytoplasm"/>
    <property type="evidence" value="ECO:0007669"/>
    <property type="project" value="InterPro"/>
</dbReference>
<comment type="caution">
    <text evidence="11">The sequence shown here is derived from an EMBL/GenBank/DDBJ whole genome shotgun (WGS) entry which is preliminary data.</text>
</comment>
<name>A0A0J9BV57_9FIRM</name>
<evidence type="ECO:0000256" key="4">
    <source>
        <dbReference type="ARBA" id="ARBA00022741"/>
    </source>
</evidence>
<organism evidence="11 12">
    <name type="scientific">[Clostridium] citroniae WAL-19142</name>
    <dbReference type="NCBI Taxonomy" id="742734"/>
    <lineage>
        <taxon>Bacteria</taxon>
        <taxon>Bacillati</taxon>
        <taxon>Bacillota</taxon>
        <taxon>Clostridia</taxon>
        <taxon>Lachnospirales</taxon>
        <taxon>Lachnospiraceae</taxon>
        <taxon>Enterocloster</taxon>
    </lineage>
</organism>
<feature type="binding site" evidence="7">
    <location>
        <position position="482"/>
    </location>
    <ligand>
        <name>ATP</name>
        <dbReference type="ChEBI" id="CHEBI:30616"/>
    </ligand>
</feature>
<dbReference type="Gene3D" id="3.60.110.10">
    <property type="entry name" value="Carbon-nitrogen hydrolase"/>
    <property type="match status" value="1"/>
</dbReference>
<feature type="binding site" evidence="7">
    <location>
        <position position="458"/>
    </location>
    <ligand>
        <name>deamido-NAD(+)</name>
        <dbReference type="ChEBI" id="CHEBI:58437"/>
        <note>ligand shared between two neighboring subunits</note>
    </ligand>
</feature>
<feature type="binding site" evidence="7">
    <location>
        <position position="487"/>
    </location>
    <ligand>
        <name>deamido-NAD(+)</name>
        <dbReference type="ChEBI" id="CHEBI:58437"/>
        <note>ligand shared between two neighboring subunits</note>
    </ligand>
</feature>
<feature type="domain" description="CN hydrolase" evidence="10">
    <location>
        <begin position="6"/>
        <end position="268"/>
    </location>
</feature>
<sequence>MRDGFIRVAAVTPKIRVADPEYNAQQIIDLIHQGYSRGVKLMVFPELCLTAYTCSDLFFQSSLLEGARKELGRIISATKDKDILVFLGMPWEREGKLYNVAAVIQGGRLQGLVPKKSLPNYSEFYEARHFCPGNETPVFVPWEDRPVPMGMNLLFRCTNMKGFTVGAEICEDVWVPCPPSIRHCLAGATVIVNCSASDETTGKDVYRHELICSQSARLVCGYVYANAGEGESTQDLVFGGQNIIAENGNCLVESRRFINESICADLDVERLCSERRRMTTFPSPDDARKEGSYMIVDFELSLKDGDDRSAQAAQAYGLSGTGKDILRFVDPAPFVPHDERQRSRRCEEILSIQAMGLKKRLEHTGCQHAVVGLSGGLDSTLALLVTVRAFDSLKIPRSNIHCVTMPCFGTTDRTYHNACTMAAKVGAELKEINIRQAVSQHFTDIGQDMDNHDVTYENSQARERTQVLMDIANQVGGLVIGTGDMSELALGWATYNGDHMSMYGVNASVPKTLVRHLVRYYADTCNEQELSEVLMDVLDTPVSPELLPPEDGQISQKTEDLVGPYELHDFYLYYILRYGYAPAKIYRMALQAFKGQYDRETILKWMKVFYRRFFSQQFKRSCLPDGPKVGSVAVSPRGDLRMPSDACSRLWMEELEKIH</sequence>
<evidence type="ECO:0000313" key="12">
    <source>
        <dbReference type="Proteomes" id="UP000037392"/>
    </source>
</evidence>
<evidence type="ECO:0000256" key="5">
    <source>
        <dbReference type="ARBA" id="ARBA00022840"/>
    </source>
</evidence>
<dbReference type="SUPFAM" id="SSF52402">
    <property type="entry name" value="Adenine nucleotide alpha hydrolases-like"/>
    <property type="match status" value="1"/>
</dbReference>
<keyword evidence="5 7" id="KW-0067">ATP-binding</keyword>
<evidence type="ECO:0000259" key="10">
    <source>
        <dbReference type="PROSITE" id="PS50263"/>
    </source>
</evidence>
<evidence type="ECO:0000256" key="7">
    <source>
        <dbReference type="HAMAP-Rule" id="MF_02090"/>
    </source>
</evidence>
<dbReference type="AlphaFoldDB" id="A0A0J9BV57"/>
<dbReference type="InterPro" id="IPR014445">
    <property type="entry name" value="Gln-dep_NAD_synthase"/>
</dbReference>
<dbReference type="Gene3D" id="3.40.50.620">
    <property type="entry name" value="HUPs"/>
    <property type="match status" value="1"/>
</dbReference>
<comment type="catalytic activity">
    <reaction evidence="7 8">
        <text>deamido-NAD(+) + L-glutamine + ATP + H2O = L-glutamate + AMP + diphosphate + NAD(+) + H(+)</text>
        <dbReference type="Rhea" id="RHEA:24384"/>
        <dbReference type="ChEBI" id="CHEBI:15377"/>
        <dbReference type="ChEBI" id="CHEBI:15378"/>
        <dbReference type="ChEBI" id="CHEBI:29985"/>
        <dbReference type="ChEBI" id="CHEBI:30616"/>
        <dbReference type="ChEBI" id="CHEBI:33019"/>
        <dbReference type="ChEBI" id="CHEBI:57540"/>
        <dbReference type="ChEBI" id="CHEBI:58359"/>
        <dbReference type="ChEBI" id="CHEBI:58437"/>
        <dbReference type="ChEBI" id="CHEBI:456215"/>
        <dbReference type="EC" id="6.3.5.1"/>
    </reaction>
</comment>
<dbReference type="EMBL" id="ADLK01000032">
    <property type="protein sequence ID" value="KMW16016.1"/>
    <property type="molecule type" value="Genomic_DNA"/>
</dbReference>
<evidence type="ECO:0000256" key="9">
    <source>
        <dbReference type="RuleBase" id="RU003811"/>
    </source>
</evidence>
<evidence type="ECO:0000313" key="11">
    <source>
        <dbReference type="EMBL" id="KMW16016.1"/>
    </source>
</evidence>